<sequence length="242" mass="24739">MTTATHSLDTTSGATTVAELLARNGARAGRAPHRRSRAVVPGAGEFGGTLPAFPPVDDTAAQYRYDKTTVAALLEEEPAAQAPRAETGKPGRAGLKIAGIAFAGAVLVGGWALANAQTPDSQGGTASGPVPSNNNSPESNPLLASAPVGTQVVTLASSSPTSTAEIPANTAAQQPDQGKFSGKLPTTSSKPRATAPAKKTPAPPKVTAPQLPKTNTWPANPYDYKNWPGGGHDHDRHHGPRR</sequence>
<dbReference type="RefSeq" id="WP_144640687.1">
    <property type="nucleotide sequence ID" value="NZ_BNAX01000007.1"/>
</dbReference>
<reference evidence="2 3" key="1">
    <citation type="submission" date="2019-07" db="EMBL/GenBank/DDBJ databases">
        <title>New species of Amycolatopsis and Streptomyces.</title>
        <authorList>
            <person name="Duangmal K."/>
            <person name="Teo W.F.A."/>
            <person name="Lipun K."/>
        </authorList>
    </citation>
    <scope>NUCLEOTIDE SEQUENCE [LARGE SCALE GENOMIC DNA]</scope>
    <source>
        <strain evidence="2 3">JCM 30562</strain>
    </source>
</reference>
<protein>
    <submittedName>
        <fullName evidence="2">Uncharacterized protein</fullName>
    </submittedName>
</protein>
<dbReference type="Proteomes" id="UP000318578">
    <property type="component" value="Unassembled WGS sequence"/>
</dbReference>
<name>A0A558A8V3_9PSEU</name>
<evidence type="ECO:0000313" key="3">
    <source>
        <dbReference type="Proteomes" id="UP000318578"/>
    </source>
</evidence>
<dbReference type="AlphaFoldDB" id="A0A558A8V3"/>
<evidence type="ECO:0000256" key="1">
    <source>
        <dbReference type="SAM" id="MobiDB-lite"/>
    </source>
</evidence>
<accession>A0A558A8V3</accession>
<organism evidence="2 3">
    <name type="scientific">Amycolatopsis acidiphila</name>
    <dbReference type="NCBI Taxonomy" id="715473"/>
    <lineage>
        <taxon>Bacteria</taxon>
        <taxon>Bacillati</taxon>
        <taxon>Actinomycetota</taxon>
        <taxon>Actinomycetes</taxon>
        <taxon>Pseudonocardiales</taxon>
        <taxon>Pseudonocardiaceae</taxon>
        <taxon>Amycolatopsis</taxon>
    </lineage>
</organism>
<proteinExistence type="predicted"/>
<dbReference type="OrthoDB" id="3627926at2"/>
<feature type="region of interest" description="Disordered" evidence="1">
    <location>
        <begin position="118"/>
        <end position="242"/>
    </location>
</feature>
<dbReference type="EMBL" id="VJZA01000033">
    <property type="protein sequence ID" value="TVT20687.1"/>
    <property type="molecule type" value="Genomic_DNA"/>
</dbReference>
<feature type="compositionally biased region" description="Low complexity" evidence="1">
    <location>
        <begin position="127"/>
        <end position="141"/>
    </location>
</feature>
<gene>
    <name evidence="2" type="ORF">FNH06_19390</name>
</gene>
<feature type="compositionally biased region" description="Polar residues" evidence="1">
    <location>
        <begin position="151"/>
        <end position="176"/>
    </location>
</feature>
<keyword evidence="3" id="KW-1185">Reference proteome</keyword>
<evidence type="ECO:0000313" key="2">
    <source>
        <dbReference type="EMBL" id="TVT20687.1"/>
    </source>
</evidence>
<comment type="caution">
    <text evidence="2">The sequence shown here is derived from an EMBL/GenBank/DDBJ whole genome shotgun (WGS) entry which is preliminary data.</text>
</comment>